<dbReference type="AlphaFoldDB" id="A0A7H0LN33"/>
<organism evidence="1 2">
    <name type="scientific">Sphingomonas alpina</name>
    <dbReference type="NCBI Taxonomy" id="653931"/>
    <lineage>
        <taxon>Bacteria</taxon>
        <taxon>Pseudomonadati</taxon>
        <taxon>Pseudomonadota</taxon>
        <taxon>Alphaproteobacteria</taxon>
        <taxon>Sphingomonadales</taxon>
        <taxon>Sphingomonadaceae</taxon>
        <taxon>Sphingomonas</taxon>
    </lineage>
</organism>
<dbReference type="PANTHER" id="PTHR11803">
    <property type="entry name" value="2-IMINOBUTANOATE/2-IMINOPROPANOATE DEAMINASE RIDA"/>
    <property type="match status" value="1"/>
</dbReference>
<accession>A0A7H0LN33</accession>
<dbReference type="Gene3D" id="3.30.1330.40">
    <property type="entry name" value="RutC-like"/>
    <property type="match status" value="1"/>
</dbReference>
<name>A0A7H0LN33_9SPHN</name>
<evidence type="ECO:0000313" key="2">
    <source>
        <dbReference type="Proteomes" id="UP000516148"/>
    </source>
</evidence>
<evidence type="ECO:0000313" key="1">
    <source>
        <dbReference type="EMBL" id="QNQ11086.1"/>
    </source>
</evidence>
<dbReference type="RefSeq" id="WP_187763372.1">
    <property type="nucleotide sequence ID" value="NZ_CP061038.1"/>
</dbReference>
<keyword evidence="2" id="KW-1185">Reference proteome</keyword>
<dbReference type="Proteomes" id="UP000516148">
    <property type="component" value="Chromosome"/>
</dbReference>
<dbReference type="Pfam" id="PF01042">
    <property type="entry name" value="Ribonuc_L-PSP"/>
    <property type="match status" value="1"/>
</dbReference>
<dbReference type="InterPro" id="IPR006175">
    <property type="entry name" value="YjgF/YER057c/UK114"/>
</dbReference>
<proteinExistence type="predicted"/>
<gene>
    <name evidence="1" type="ORF">H3Z74_08005</name>
</gene>
<dbReference type="CDD" id="cd00448">
    <property type="entry name" value="YjgF_YER057c_UK114_family"/>
    <property type="match status" value="1"/>
</dbReference>
<dbReference type="PANTHER" id="PTHR11803:SF44">
    <property type="entry name" value="RUTC FAMILY PROTEIN YJGH"/>
    <property type="match status" value="1"/>
</dbReference>
<dbReference type="InterPro" id="IPR035959">
    <property type="entry name" value="RutC-like_sf"/>
</dbReference>
<dbReference type="GO" id="GO:0019239">
    <property type="term" value="F:deaminase activity"/>
    <property type="evidence" value="ECO:0007669"/>
    <property type="project" value="TreeGrafter"/>
</dbReference>
<dbReference type="GO" id="GO:0005829">
    <property type="term" value="C:cytosol"/>
    <property type="evidence" value="ECO:0007669"/>
    <property type="project" value="TreeGrafter"/>
</dbReference>
<dbReference type="EMBL" id="CP061038">
    <property type="protein sequence ID" value="QNQ11086.1"/>
    <property type="molecule type" value="Genomic_DNA"/>
</dbReference>
<dbReference type="KEGG" id="spap:H3Z74_08005"/>
<sequence>MLINRREAATTLLSLTQVNPVSVSGGTLRPIEPTQASYASAFLVERATRLLFVSGQTPTDREGRAPKGFGAQARLAWRNVETQLRLADMTLANLAKVTIFLGDRLYRAENTEIRRQILGPLSPALTVIIVDIFDEDWLIEIEAIACA</sequence>
<reference evidence="1 2" key="1">
    <citation type="submission" date="2020-09" db="EMBL/GenBank/DDBJ databases">
        <title>Sphingomonas sp., a new species isolated from pork steak.</title>
        <authorList>
            <person name="Heidler von Heilborn D."/>
        </authorList>
    </citation>
    <scope>NUCLEOTIDE SEQUENCE [LARGE SCALE GENOMIC DNA]</scope>
    <source>
        <strain evidence="2">S8-3T</strain>
    </source>
</reference>
<dbReference type="SUPFAM" id="SSF55298">
    <property type="entry name" value="YjgF-like"/>
    <property type="match status" value="1"/>
</dbReference>
<protein>
    <submittedName>
        <fullName evidence="1">RidA family protein</fullName>
    </submittedName>
</protein>